<evidence type="ECO:0008006" key="4">
    <source>
        <dbReference type="Google" id="ProtNLM"/>
    </source>
</evidence>
<dbReference type="PANTHER" id="PTHR46250:SF17">
    <property type="entry name" value="MYB_SANT-LIKE DOMAIN-CONTAINING PROTEIN"/>
    <property type="match status" value="1"/>
</dbReference>
<name>A0A9Q1QD10_9CARY</name>
<comment type="caution">
    <text evidence="2">The sequence shown here is derived from an EMBL/GenBank/DDBJ whole genome shotgun (WGS) entry which is preliminary data.</text>
</comment>
<evidence type="ECO:0000313" key="3">
    <source>
        <dbReference type="Proteomes" id="UP001153076"/>
    </source>
</evidence>
<dbReference type="Proteomes" id="UP001153076">
    <property type="component" value="Unassembled WGS sequence"/>
</dbReference>
<organism evidence="2 3">
    <name type="scientific">Carnegiea gigantea</name>
    <dbReference type="NCBI Taxonomy" id="171969"/>
    <lineage>
        <taxon>Eukaryota</taxon>
        <taxon>Viridiplantae</taxon>
        <taxon>Streptophyta</taxon>
        <taxon>Embryophyta</taxon>
        <taxon>Tracheophyta</taxon>
        <taxon>Spermatophyta</taxon>
        <taxon>Magnoliopsida</taxon>
        <taxon>eudicotyledons</taxon>
        <taxon>Gunneridae</taxon>
        <taxon>Pentapetalae</taxon>
        <taxon>Caryophyllales</taxon>
        <taxon>Cactineae</taxon>
        <taxon>Cactaceae</taxon>
        <taxon>Cactoideae</taxon>
        <taxon>Echinocereeae</taxon>
        <taxon>Carnegiea</taxon>
    </lineage>
</organism>
<reference evidence="2" key="1">
    <citation type="submission" date="2022-04" db="EMBL/GenBank/DDBJ databases">
        <title>Carnegiea gigantea Genome sequencing and assembly v2.</title>
        <authorList>
            <person name="Copetti D."/>
            <person name="Sanderson M.J."/>
            <person name="Burquez A."/>
            <person name="Wojciechowski M.F."/>
        </authorList>
    </citation>
    <scope>NUCLEOTIDE SEQUENCE</scope>
    <source>
        <strain evidence="2">SGP5-SGP5p</strain>
        <tissue evidence="2">Aerial part</tissue>
    </source>
</reference>
<feature type="compositionally biased region" description="Acidic residues" evidence="1">
    <location>
        <begin position="61"/>
        <end position="76"/>
    </location>
</feature>
<dbReference type="PANTHER" id="PTHR46250">
    <property type="entry name" value="MYB/SANT-LIKE DNA-BINDING DOMAIN PROTEIN-RELATED"/>
    <property type="match status" value="1"/>
</dbReference>
<keyword evidence="3" id="KW-1185">Reference proteome</keyword>
<gene>
    <name evidence="2" type="ORF">Cgig2_025704</name>
</gene>
<evidence type="ECO:0000256" key="1">
    <source>
        <dbReference type="SAM" id="MobiDB-lite"/>
    </source>
</evidence>
<feature type="compositionally biased region" description="Basic and acidic residues" evidence="1">
    <location>
        <begin position="77"/>
        <end position="86"/>
    </location>
</feature>
<protein>
    <recommendedName>
        <fullName evidence="4">Myb/SANT-like domain-containing protein</fullName>
    </recommendedName>
</protein>
<accession>A0A9Q1QD10</accession>
<dbReference type="AlphaFoldDB" id="A0A9Q1QD10"/>
<evidence type="ECO:0000313" key="2">
    <source>
        <dbReference type="EMBL" id="KAJ8436275.1"/>
    </source>
</evidence>
<dbReference type="EMBL" id="JAKOGI010000353">
    <property type="protein sequence ID" value="KAJ8436275.1"/>
    <property type="molecule type" value="Genomic_DNA"/>
</dbReference>
<dbReference type="OrthoDB" id="618098at2759"/>
<proteinExistence type="predicted"/>
<sequence>MVVDSCTSGFGWDPETKSVVAKKEVWKAYVKNHPRANDWKGKPCPYYEDSYIIFGKKDTQGPEEMEDGVNVEEENEESSKKDERESSSTQEPSRVDASFGKSKNLGKQVRASDNVVKGLLEVASILRIEIRAASTDISRAIGFNHSKLNKDLVNLGLTTVERHRAARIIAYELESINVFFNIADVEKKEWLEPAHQARAQDVSACTVDVGLAHDAKAASTTNTGVPTTEANARFND</sequence>
<feature type="region of interest" description="Disordered" evidence="1">
    <location>
        <begin position="57"/>
        <end position="102"/>
    </location>
</feature>